<keyword evidence="3" id="KW-1185">Reference proteome</keyword>
<organism evidence="2 3">
    <name type="scientific">Aspergillus tubingensis (strain CBS 134.48)</name>
    <dbReference type="NCBI Taxonomy" id="767770"/>
    <lineage>
        <taxon>Eukaryota</taxon>
        <taxon>Fungi</taxon>
        <taxon>Dikarya</taxon>
        <taxon>Ascomycota</taxon>
        <taxon>Pezizomycotina</taxon>
        <taxon>Eurotiomycetes</taxon>
        <taxon>Eurotiomycetidae</taxon>
        <taxon>Eurotiales</taxon>
        <taxon>Aspergillaceae</taxon>
        <taxon>Aspergillus</taxon>
        <taxon>Aspergillus subgen. Circumdati</taxon>
    </lineage>
</organism>
<gene>
    <name evidence="2" type="ORF">ASPTUDRAFT_48228</name>
</gene>
<feature type="region of interest" description="Disordered" evidence="1">
    <location>
        <begin position="38"/>
        <end position="65"/>
    </location>
</feature>
<dbReference type="Proteomes" id="UP000184304">
    <property type="component" value="Unassembled WGS sequence"/>
</dbReference>
<dbReference type="VEuPathDB" id="FungiDB:ASPTUDRAFT_48228"/>
<sequence>MGHHQRLFIYLSPTLAITKFNEASGVCLGGPVTPDWLLTRGPTTPSAGSDGRAAGRWRKVQRRSQIVQRGRHTPASLAIDACSLAIL</sequence>
<accession>A0A1L9MR84</accession>
<evidence type="ECO:0000313" key="2">
    <source>
        <dbReference type="EMBL" id="OJI79561.1"/>
    </source>
</evidence>
<reference evidence="3" key="1">
    <citation type="journal article" date="2017" name="Genome Biol.">
        <title>Comparative genomics reveals high biological diversity and specific adaptations in the industrially and medically important fungal genus Aspergillus.</title>
        <authorList>
            <person name="de Vries R.P."/>
            <person name="Riley R."/>
            <person name="Wiebenga A."/>
            <person name="Aguilar-Osorio G."/>
            <person name="Amillis S."/>
            <person name="Uchima C.A."/>
            <person name="Anderluh G."/>
            <person name="Asadollahi M."/>
            <person name="Askin M."/>
            <person name="Barry K."/>
            <person name="Battaglia E."/>
            <person name="Bayram O."/>
            <person name="Benocci T."/>
            <person name="Braus-Stromeyer S.A."/>
            <person name="Caldana C."/>
            <person name="Canovas D."/>
            <person name="Cerqueira G.C."/>
            <person name="Chen F."/>
            <person name="Chen W."/>
            <person name="Choi C."/>
            <person name="Clum A."/>
            <person name="Dos Santos R.A."/>
            <person name="Damasio A.R."/>
            <person name="Diallinas G."/>
            <person name="Emri T."/>
            <person name="Fekete E."/>
            <person name="Flipphi M."/>
            <person name="Freyberg S."/>
            <person name="Gallo A."/>
            <person name="Gournas C."/>
            <person name="Habgood R."/>
            <person name="Hainaut M."/>
            <person name="Harispe M.L."/>
            <person name="Henrissat B."/>
            <person name="Hilden K.S."/>
            <person name="Hope R."/>
            <person name="Hossain A."/>
            <person name="Karabika E."/>
            <person name="Karaffa L."/>
            <person name="Karanyi Z."/>
            <person name="Krasevec N."/>
            <person name="Kuo A."/>
            <person name="Kusch H."/>
            <person name="LaButti K."/>
            <person name="Lagendijk E.L."/>
            <person name="Lapidus A."/>
            <person name="Levasseur A."/>
            <person name="Lindquist E."/>
            <person name="Lipzen A."/>
            <person name="Logrieco A.F."/>
            <person name="MacCabe A."/>
            <person name="Maekelae M.R."/>
            <person name="Malavazi I."/>
            <person name="Melin P."/>
            <person name="Meyer V."/>
            <person name="Mielnichuk N."/>
            <person name="Miskei M."/>
            <person name="Molnar A.P."/>
            <person name="Mule G."/>
            <person name="Ngan C.Y."/>
            <person name="Orejas M."/>
            <person name="Orosz E."/>
            <person name="Ouedraogo J.P."/>
            <person name="Overkamp K.M."/>
            <person name="Park H.-S."/>
            <person name="Perrone G."/>
            <person name="Piumi F."/>
            <person name="Punt P.J."/>
            <person name="Ram A.F."/>
            <person name="Ramon A."/>
            <person name="Rauscher S."/>
            <person name="Record E."/>
            <person name="Riano-Pachon D.M."/>
            <person name="Robert V."/>
            <person name="Roehrig J."/>
            <person name="Ruller R."/>
            <person name="Salamov A."/>
            <person name="Salih N.S."/>
            <person name="Samson R.A."/>
            <person name="Sandor E."/>
            <person name="Sanguinetti M."/>
            <person name="Schuetze T."/>
            <person name="Sepcic K."/>
            <person name="Shelest E."/>
            <person name="Sherlock G."/>
            <person name="Sophianopoulou V."/>
            <person name="Squina F.M."/>
            <person name="Sun H."/>
            <person name="Susca A."/>
            <person name="Todd R.B."/>
            <person name="Tsang A."/>
            <person name="Unkles S.E."/>
            <person name="van de Wiele N."/>
            <person name="van Rossen-Uffink D."/>
            <person name="Oliveira J.V."/>
            <person name="Vesth T.C."/>
            <person name="Visser J."/>
            <person name="Yu J.-H."/>
            <person name="Zhou M."/>
            <person name="Andersen M.R."/>
            <person name="Archer D.B."/>
            <person name="Baker S.E."/>
            <person name="Benoit I."/>
            <person name="Brakhage A.A."/>
            <person name="Braus G.H."/>
            <person name="Fischer R."/>
            <person name="Frisvad J.C."/>
            <person name="Goldman G.H."/>
            <person name="Houbraken J."/>
            <person name="Oakley B."/>
            <person name="Pocsi I."/>
            <person name="Scazzocchio C."/>
            <person name="Seiboth B."/>
            <person name="vanKuyk P.A."/>
            <person name="Wortman J."/>
            <person name="Dyer P.S."/>
            <person name="Grigoriev I.V."/>
        </authorList>
    </citation>
    <scope>NUCLEOTIDE SEQUENCE [LARGE SCALE GENOMIC DNA]</scope>
    <source>
        <strain evidence="3">CBS 134.48</strain>
    </source>
</reference>
<protein>
    <submittedName>
        <fullName evidence="2">Uncharacterized protein</fullName>
    </submittedName>
</protein>
<evidence type="ECO:0000256" key="1">
    <source>
        <dbReference type="SAM" id="MobiDB-lite"/>
    </source>
</evidence>
<name>A0A1L9MR84_ASPTC</name>
<dbReference type="AlphaFoldDB" id="A0A1L9MR84"/>
<proteinExistence type="predicted"/>
<dbReference type="EMBL" id="KV878208">
    <property type="protein sequence ID" value="OJI79561.1"/>
    <property type="molecule type" value="Genomic_DNA"/>
</dbReference>
<evidence type="ECO:0000313" key="3">
    <source>
        <dbReference type="Proteomes" id="UP000184304"/>
    </source>
</evidence>